<reference evidence="1 2" key="2">
    <citation type="journal article" date="2022" name="Mol. Ecol. Resour.">
        <title>The genomes of chicory, endive, great burdock and yacon provide insights into Asteraceae paleo-polyploidization history and plant inulin production.</title>
        <authorList>
            <person name="Fan W."/>
            <person name="Wang S."/>
            <person name="Wang H."/>
            <person name="Wang A."/>
            <person name="Jiang F."/>
            <person name="Liu H."/>
            <person name="Zhao H."/>
            <person name="Xu D."/>
            <person name="Zhang Y."/>
        </authorList>
    </citation>
    <scope>NUCLEOTIDE SEQUENCE [LARGE SCALE GENOMIC DNA]</scope>
    <source>
        <strain evidence="2">cv. Punajuju</strain>
        <tissue evidence="1">Leaves</tissue>
    </source>
</reference>
<organism evidence="1 2">
    <name type="scientific">Cichorium intybus</name>
    <name type="common">Chicory</name>
    <dbReference type="NCBI Taxonomy" id="13427"/>
    <lineage>
        <taxon>Eukaryota</taxon>
        <taxon>Viridiplantae</taxon>
        <taxon>Streptophyta</taxon>
        <taxon>Embryophyta</taxon>
        <taxon>Tracheophyta</taxon>
        <taxon>Spermatophyta</taxon>
        <taxon>Magnoliopsida</taxon>
        <taxon>eudicotyledons</taxon>
        <taxon>Gunneridae</taxon>
        <taxon>Pentapetalae</taxon>
        <taxon>asterids</taxon>
        <taxon>campanulids</taxon>
        <taxon>Asterales</taxon>
        <taxon>Asteraceae</taxon>
        <taxon>Cichorioideae</taxon>
        <taxon>Cichorieae</taxon>
        <taxon>Cichoriinae</taxon>
        <taxon>Cichorium</taxon>
    </lineage>
</organism>
<reference evidence="2" key="1">
    <citation type="journal article" date="2022" name="Mol. Ecol. Resour.">
        <title>The genomes of chicory, endive, great burdock and yacon provide insights into Asteraceae palaeo-polyploidization history and plant inulin production.</title>
        <authorList>
            <person name="Fan W."/>
            <person name="Wang S."/>
            <person name="Wang H."/>
            <person name="Wang A."/>
            <person name="Jiang F."/>
            <person name="Liu H."/>
            <person name="Zhao H."/>
            <person name="Xu D."/>
            <person name="Zhang Y."/>
        </authorList>
    </citation>
    <scope>NUCLEOTIDE SEQUENCE [LARGE SCALE GENOMIC DNA]</scope>
    <source>
        <strain evidence="2">cv. Punajuju</strain>
    </source>
</reference>
<dbReference type="Proteomes" id="UP001055811">
    <property type="component" value="Linkage Group LG03"/>
</dbReference>
<evidence type="ECO:0000313" key="1">
    <source>
        <dbReference type="EMBL" id="KAI3766044.1"/>
    </source>
</evidence>
<name>A0ACB9F438_CICIN</name>
<keyword evidence="2" id="KW-1185">Reference proteome</keyword>
<dbReference type="EMBL" id="CM042011">
    <property type="protein sequence ID" value="KAI3766044.1"/>
    <property type="molecule type" value="Genomic_DNA"/>
</dbReference>
<sequence length="147" mass="16179">MEGSRTSSYEVDRRETVAVMNTNDLPERDAIVLLDNVPKEVTALATVQVAESDSKQPTAIVGWGVEDVYGKDSATDDHFINSWSVPVGMTQARRTYVRNLGLPLLHYLEVASHGESTGYEVPCLIVAAKDDIDPYPTAIRDSTRVQI</sequence>
<comment type="caution">
    <text evidence="1">The sequence shown here is derived from an EMBL/GenBank/DDBJ whole genome shotgun (WGS) entry which is preliminary data.</text>
</comment>
<evidence type="ECO:0000313" key="2">
    <source>
        <dbReference type="Proteomes" id="UP001055811"/>
    </source>
</evidence>
<gene>
    <name evidence="1" type="ORF">L2E82_16092</name>
</gene>
<accession>A0ACB9F438</accession>
<protein>
    <submittedName>
        <fullName evidence="1">Uncharacterized protein</fullName>
    </submittedName>
</protein>
<proteinExistence type="predicted"/>